<organism evidence="1 2">
    <name type="scientific">Lojkania enalia</name>
    <dbReference type="NCBI Taxonomy" id="147567"/>
    <lineage>
        <taxon>Eukaryota</taxon>
        <taxon>Fungi</taxon>
        <taxon>Dikarya</taxon>
        <taxon>Ascomycota</taxon>
        <taxon>Pezizomycotina</taxon>
        <taxon>Dothideomycetes</taxon>
        <taxon>Pleosporomycetidae</taxon>
        <taxon>Pleosporales</taxon>
        <taxon>Pleosporales incertae sedis</taxon>
        <taxon>Lojkania</taxon>
    </lineage>
</organism>
<name>A0A9P4KHA9_9PLEO</name>
<reference evidence="2" key="1">
    <citation type="journal article" date="2020" name="Stud. Mycol.">
        <title>101 Dothideomycetes genomes: A test case for predicting lifestyles and emergence of pathogens.</title>
        <authorList>
            <person name="Haridas S."/>
            <person name="Albert R."/>
            <person name="Binder M."/>
            <person name="Bloem J."/>
            <person name="LaButti K."/>
            <person name="Salamov A."/>
            <person name="Andreopoulos B."/>
            <person name="Baker S."/>
            <person name="Barry K."/>
            <person name="Bills G."/>
            <person name="Bluhm B."/>
            <person name="Cannon C."/>
            <person name="Castanera R."/>
            <person name="Culley D."/>
            <person name="Daum C."/>
            <person name="Ezra D."/>
            <person name="Gonzalez J."/>
            <person name="Henrissat B."/>
            <person name="Kuo A."/>
            <person name="Liang C."/>
            <person name="Lipzen A."/>
            <person name="Lutzoni F."/>
            <person name="Magnuson J."/>
            <person name="Mondo S."/>
            <person name="Nolan M."/>
            <person name="Ohm R."/>
            <person name="Pangilinan J."/>
            <person name="Park H.-J."/>
            <person name="Ramirez L."/>
            <person name="Alfaro M."/>
            <person name="Sun H."/>
            <person name="Tritt A."/>
            <person name="Yoshinaga Y."/>
            <person name="Zwiers L.-H."/>
            <person name="Turgeon B."/>
            <person name="Goodwin S."/>
            <person name="Spatafora J."/>
            <person name="Crous P."/>
            <person name="Grigoriev I."/>
        </authorList>
    </citation>
    <scope>NUCLEOTIDE SEQUENCE [LARGE SCALE GENOMIC DNA]</scope>
    <source>
        <strain evidence="2">CBS 304.66</strain>
    </source>
</reference>
<keyword evidence="2" id="KW-1185">Reference proteome</keyword>
<dbReference type="Proteomes" id="UP000800093">
    <property type="component" value="Unassembled WGS sequence"/>
</dbReference>
<dbReference type="AlphaFoldDB" id="A0A9P4KHA9"/>
<dbReference type="OrthoDB" id="5271495at2759"/>
<evidence type="ECO:0000313" key="1">
    <source>
        <dbReference type="EMBL" id="KAF2268696.1"/>
    </source>
</evidence>
<sequence>MSYTISIVVHGPGDDPNHRSHWSFALYRDNSVIGNVLHVVLLDLNKLIYGFDKRTGVSYHSRSSEGIFTVANLTHSQYLQADRIISQEPPPRNGKDRCQDWAYNCIIALEVEEIVPSGTSQWISGLVGQPAAVVEKMTGSRWKRTFRS</sequence>
<dbReference type="InterPro" id="IPR046670">
    <property type="entry name" value="DUF6540"/>
</dbReference>
<accession>A0A9P4KHA9</accession>
<evidence type="ECO:0000313" key="2">
    <source>
        <dbReference type="Proteomes" id="UP000800093"/>
    </source>
</evidence>
<proteinExistence type="predicted"/>
<comment type="caution">
    <text evidence="1">The sequence shown here is derived from an EMBL/GenBank/DDBJ whole genome shotgun (WGS) entry which is preliminary data.</text>
</comment>
<gene>
    <name evidence="1" type="ORF">CC78DRAFT_350808</name>
</gene>
<protein>
    <submittedName>
        <fullName evidence="1">Uncharacterized protein</fullName>
    </submittedName>
</protein>
<dbReference type="Pfam" id="PF20174">
    <property type="entry name" value="DUF6540"/>
    <property type="match status" value="1"/>
</dbReference>
<dbReference type="EMBL" id="ML986585">
    <property type="protein sequence ID" value="KAF2268696.1"/>
    <property type="molecule type" value="Genomic_DNA"/>
</dbReference>